<proteinExistence type="predicted"/>
<gene>
    <name evidence="2" type="ORF">BDD39_001439</name>
</gene>
<dbReference type="Pfam" id="PF26353">
    <property type="entry name" value="YhfM"/>
    <property type="match status" value="1"/>
</dbReference>
<dbReference type="Proteomes" id="UP000532769">
    <property type="component" value="Unassembled WGS sequence"/>
</dbReference>
<organism evidence="2 3">
    <name type="scientific">Saccharococcus thermophilus</name>
    <dbReference type="NCBI Taxonomy" id="29396"/>
    <lineage>
        <taxon>Bacteria</taxon>
        <taxon>Bacillati</taxon>
        <taxon>Bacillota</taxon>
        <taxon>Bacilli</taxon>
        <taxon>Bacillales</taxon>
        <taxon>Anoxybacillaceae</taxon>
        <taxon>Saccharococcus</taxon>
    </lineage>
</organism>
<sequence>MNDVKEPHIFYGQENAVELQTFVDAIKKAKKVNSIVDVVKPDFLLKIAFENKTTSKHYLWLSSDSGSIINKEDTHTIYTLPSNIIEDL</sequence>
<feature type="domain" description="YhfM-like" evidence="1">
    <location>
        <begin position="17"/>
        <end position="86"/>
    </location>
</feature>
<keyword evidence="3" id="KW-1185">Reference proteome</keyword>
<evidence type="ECO:0000313" key="3">
    <source>
        <dbReference type="Proteomes" id="UP000532769"/>
    </source>
</evidence>
<evidence type="ECO:0000259" key="1">
    <source>
        <dbReference type="Pfam" id="PF26353"/>
    </source>
</evidence>
<dbReference type="RefSeq" id="WP_166909455.1">
    <property type="nucleotide sequence ID" value="NZ_JAASRS010000001.1"/>
</dbReference>
<reference evidence="2 3" key="1">
    <citation type="submission" date="2020-03" db="EMBL/GenBank/DDBJ databases">
        <title>Genomic Encyclopedia of Archaeal and Bacterial Type Strains, Phase II (KMG-II): from individual species to whole genera.</title>
        <authorList>
            <person name="Goeker M."/>
        </authorList>
    </citation>
    <scope>NUCLEOTIDE SEQUENCE [LARGE SCALE GENOMIC DNA]</scope>
    <source>
        <strain evidence="2 3">DSM 4749</strain>
    </source>
</reference>
<protein>
    <recommendedName>
        <fullName evidence="1">YhfM-like domain-containing protein</fullName>
    </recommendedName>
</protein>
<name>A0A846MG16_9BACL</name>
<dbReference type="InterPro" id="IPR058780">
    <property type="entry name" value="YhfM-like_dom"/>
</dbReference>
<dbReference type="AlphaFoldDB" id="A0A846MG16"/>
<dbReference type="EMBL" id="JAASRS010000001">
    <property type="protein sequence ID" value="NIK14929.1"/>
    <property type="molecule type" value="Genomic_DNA"/>
</dbReference>
<comment type="caution">
    <text evidence="2">The sequence shown here is derived from an EMBL/GenBank/DDBJ whole genome shotgun (WGS) entry which is preliminary data.</text>
</comment>
<accession>A0A846MG16</accession>
<evidence type="ECO:0000313" key="2">
    <source>
        <dbReference type="EMBL" id="NIK14929.1"/>
    </source>
</evidence>